<dbReference type="AlphaFoldDB" id="A0A9D4HZ44"/>
<evidence type="ECO:0000313" key="2">
    <source>
        <dbReference type="EMBL" id="KAH3738234.1"/>
    </source>
</evidence>
<keyword evidence="3" id="KW-1185">Reference proteome</keyword>
<comment type="caution">
    <text evidence="2">The sequence shown here is derived from an EMBL/GenBank/DDBJ whole genome shotgun (WGS) entry which is preliminary data.</text>
</comment>
<dbReference type="EMBL" id="JAIWYP010000011">
    <property type="protein sequence ID" value="KAH3738234.1"/>
    <property type="molecule type" value="Genomic_DNA"/>
</dbReference>
<accession>A0A9D4HZ44</accession>
<feature type="compositionally biased region" description="Low complexity" evidence="1">
    <location>
        <begin position="21"/>
        <end position="38"/>
    </location>
</feature>
<protein>
    <submittedName>
        <fullName evidence="2">Uncharacterized protein</fullName>
    </submittedName>
</protein>
<name>A0A9D4HZ44_DREPO</name>
<gene>
    <name evidence="2" type="ORF">DPMN_044864</name>
</gene>
<sequence length="88" mass="9994">MRRRKRRRRKRKRRRRRRSRSSSSRSSSSSGTTTTTTTICLPCDVSEPSHLSSFDGRQEELLSANTCCCHVSDELVGLVLHVGDAEQS</sequence>
<evidence type="ECO:0000256" key="1">
    <source>
        <dbReference type="SAM" id="MobiDB-lite"/>
    </source>
</evidence>
<feature type="compositionally biased region" description="Basic residues" evidence="1">
    <location>
        <begin position="1"/>
        <end position="20"/>
    </location>
</feature>
<evidence type="ECO:0000313" key="3">
    <source>
        <dbReference type="Proteomes" id="UP000828390"/>
    </source>
</evidence>
<reference evidence="2" key="1">
    <citation type="journal article" date="2019" name="bioRxiv">
        <title>The Genome of the Zebra Mussel, Dreissena polymorpha: A Resource for Invasive Species Research.</title>
        <authorList>
            <person name="McCartney M.A."/>
            <person name="Auch B."/>
            <person name="Kono T."/>
            <person name="Mallez S."/>
            <person name="Zhang Y."/>
            <person name="Obille A."/>
            <person name="Becker A."/>
            <person name="Abrahante J.E."/>
            <person name="Garbe J."/>
            <person name="Badalamenti J.P."/>
            <person name="Herman A."/>
            <person name="Mangelson H."/>
            <person name="Liachko I."/>
            <person name="Sullivan S."/>
            <person name="Sone E.D."/>
            <person name="Koren S."/>
            <person name="Silverstein K.A.T."/>
            <person name="Beckman K.B."/>
            <person name="Gohl D.M."/>
        </authorList>
    </citation>
    <scope>NUCLEOTIDE SEQUENCE</scope>
    <source>
        <strain evidence="2">Duluth1</strain>
        <tissue evidence="2">Whole animal</tissue>
    </source>
</reference>
<feature type="region of interest" description="Disordered" evidence="1">
    <location>
        <begin position="1"/>
        <end position="40"/>
    </location>
</feature>
<dbReference type="Proteomes" id="UP000828390">
    <property type="component" value="Unassembled WGS sequence"/>
</dbReference>
<reference evidence="2" key="2">
    <citation type="submission" date="2020-11" db="EMBL/GenBank/DDBJ databases">
        <authorList>
            <person name="McCartney M.A."/>
            <person name="Auch B."/>
            <person name="Kono T."/>
            <person name="Mallez S."/>
            <person name="Becker A."/>
            <person name="Gohl D.M."/>
            <person name="Silverstein K.A.T."/>
            <person name="Koren S."/>
            <person name="Bechman K.B."/>
            <person name="Herman A."/>
            <person name="Abrahante J.E."/>
            <person name="Garbe J."/>
        </authorList>
    </citation>
    <scope>NUCLEOTIDE SEQUENCE</scope>
    <source>
        <strain evidence="2">Duluth1</strain>
        <tissue evidence="2">Whole animal</tissue>
    </source>
</reference>
<proteinExistence type="predicted"/>
<organism evidence="2 3">
    <name type="scientific">Dreissena polymorpha</name>
    <name type="common">Zebra mussel</name>
    <name type="synonym">Mytilus polymorpha</name>
    <dbReference type="NCBI Taxonomy" id="45954"/>
    <lineage>
        <taxon>Eukaryota</taxon>
        <taxon>Metazoa</taxon>
        <taxon>Spiralia</taxon>
        <taxon>Lophotrochozoa</taxon>
        <taxon>Mollusca</taxon>
        <taxon>Bivalvia</taxon>
        <taxon>Autobranchia</taxon>
        <taxon>Heteroconchia</taxon>
        <taxon>Euheterodonta</taxon>
        <taxon>Imparidentia</taxon>
        <taxon>Neoheterodontei</taxon>
        <taxon>Myida</taxon>
        <taxon>Dreissenoidea</taxon>
        <taxon>Dreissenidae</taxon>
        <taxon>Dreissena</taxon>
    </lineage>
</organism>